<dbReference type="EMBL" id="MEUG01000001">
    <property type="protein sequence ID" value="OGC28386.1"/>
    <property type="molecule type" value="Genomic_DNA"/>
</dbReference>
<dbReference type="AlphaFoldDB" id="A0A1F4T704"/>
<protein>
    <recommendedName>
        <fullName evidence="3">General secretion pathway GspH domain-containing protein</fullName>
    </recommendedName>
</protein>
<name>A0A1F4T704_UNCSA</name>
<dbReference type="Pfam" id="PF07963">
    <property type="entry name" value="N_methyl"/>
    <property type="match status" value="1"/>
</dbReference>
<organism evidence="1 2">
    <name type="scientific">candidate division WOR-1 bacterium RIFOXYC12_FULL_54_18</name>
    <dbReference type="NCBI Taxonomy" id="1802584"/>
    <lineage>
        <taxon>Bacteria</taxon>
        <taxon>Bacillati</taxon>
        <taxon>Saganbacteria</taxon>
    </lineage>
</organism>
<comment type="caution">
    <text evidence="1">The sequence shown here is derived from an EMBL/GenBank/DDBJ whole genome shotgun (WGS) entry which is preliminary data.</text>
</comment>
<proteinExistence type="predicted"/>
<evidence type="ECO:0000313" key="1">
    <source>
        <dbReference type="EMBL" id="OGC28386.1"/>
    </source>
</evidence>
<dbReference type="SUPFAM" id="SSF54523">
    <property type="entry name" value="Pili subunits"/>
    <property type="match status" value="1"/>
</dbReference>
<sequence length="121" mass="12619">MRRGFTLIELLAVLAIFGLLTASILPSVGGLKDRLFLKTAASLTVSSVRRGQALALLTSTRAECKTSGRILPGVIACPAKSFIFSADGFALPSGSGTLILSARSGRNRKVIVSSAGRVRSE</sequence>
<evidence type="ECO:0008006" key="3">
    <source>
        <dbReference type="Google" id="ProtNLM"/>
    </source>
</evidence>
<reference evidence="1 2" key="1">
    <citation type="journal article" date="2016" name="Nat. Commun.">
        <title>Thousands of microbial genomes shed light on interconnected biogeochemical processes in an aquifer system.</title>
        <authorList>
            <person name="Anantharaman K."/>
            <person name="Brown C.T."/>
            <person name="Hug L.A."/>
            <person name="Sharon I."/>
            <person name="Castelle C.J."/>
            <person name="Probst A.J."/>
            <person name="Thomas B.C."/>
            <person name="Singh A."/>
            <person name="Wilkins M.J."/>
            <person name="Karaoz U."/>
            <person name="Brodie E.L."/>
            <person name="Williams K.H."/>
            <person name="Hubbard S.S."/>
            <person name="Banfield J.F."/>
        </authorList>
    </citation>
    <scope>NUCLEOTIDE SEQUENCE [LARGE SCALE GENOMIC DNA]</scope>
</reference>
<dbReference type="InterPro" id="IPR012902">
    <property type="entry name" value="N_methyl_site"/>
</dbReference>
<dbReference type="Proteomes" id="UP000178602">
    <property type="component" value="Unassembled WGS sequence"/>
</dbReference>
<evidence type="ECO:0000313" key="2">
    <source>
        <dbReference type="Proteomes" id="UP000178602"/>
    </source>
</evidence>
<dbReference type="Gene3D" id="3.30.700.10">
    <property type="entry name" value="Glycoprotein, Type 4 Pilin"/>
    <property type="match status" value="1"/>
</dbReference>
<gene>
    <name evidence="1" type="ORF">A3K49_05345</name>
</gene>
<accession>A0A1F4T704</accession>
<dbReference type="InterPro" id="IPR045584">
    <property type="entry name" value="Pilin-like"/>
</dbReference>
<dbReference type="PROSITE" id="PS00409">
    <property type="entry name" value="PROKAR_NTER_METHYL"/>
    <property type="match status" value="1"/>
</dbReference>
<dbReference type="NCBIfam" id="TIGR02532">
    <property type="entry name" value="IV_pilin_GFxxxE"/>
    <property type="match status" value="1"/>
</dbReference>